<dbReference type="Proteomes" id="UP001630127">
    <property type="component" value="Unassembled WGS sequence"/>
</dbReference>
<feature type="region of interest" description="Disordered" evidence="1">
    <location>
        <begin position="71"/>
        <end position="92"/>
    </location>
</feature>
<dbReference type="EMBL" id="JBJUIK010000009">
    <property type="protein sequence ID" value="KAL3518128.1"/>
    <property type="molecule type" value="Genomic_DNA"/>
</dbReference>
<name>A0ABD2ZFD7_9GENT</name>
<dbReference type="PANTHER" id="PTHR33356">
    <property type="entry name" value="TIP41-LIKE PROTEIN"/>
    <property type="match status" value="1"/>
</dbReference>
<protein>
    <submittedName>
        <fullName evidence="2">Uncharacterized protein</fullName>
    </submittedName>
</protein>
<sequence>MASDEREISLLPSELLIQNEELDVFSKEFNNNVSINNIMVSPRGRLRGLESSLSSCGSSSAYSSWSEFGSPISSELGSSSTSESINESEEDEELFISELTRQMTEYMLQDDDDDDKISVSNYVPENSEKASESRSVCYHNSNGFMNKSEIPNSDSAANVRRLNVGKIQNDDYSTYDEQFPPVQVYQLKNQPGMGKQGSSGGRRVEATESTHQYNKEQQNMALRYYGHGKKTISSVPVLRSPQTPAAAGSGMRAVFLGGSERNGSSGTGVFLPIGTYSTPQPKKKSGCSTVLIPARVLQTLQRHFNRVGGLSPSNASSSSTNIPWQNDVLARINGLLSQQKEQAEFQTGAASAAADINHHEEDVQVQLPQEWTY</sequence>
<accession>A0ABD2ZFD7</accession>
<reference evidence="2 3" key="1">
    <citation type="submission" date="2024-11" db="EMBL/GenBank/DDBJ databases">
        <title>A near-complete genome assembly of Cinchona calisaya.</title>
        <authorList>
            <person name="Lian D.C."/>
            <person name="Zhao X.W."/>
            <person name="Wei L."/>
        </authorList>
    </citation>
    <scope>NUCLEOTIDE SEQUENCE [LARGE SCALE GENOMIC DNA]</scope>
    <source>
        <tissue evidence="2">Nenye</tissue>
    </source>
</reference>
<proteinExistence type="predicted"/>
<feature type="compositionally biased region" description="Low complexity" evidence="1">
    <location>
        <begin position="71"/>
        <end position="85"/>
    </location>
</feature>
<keyword evidence="3" id="KW-1185">Reference proteome</keyword>
<dbReference type="AlphaFoldDB" id="A0ABD2ZFD7"/>
<comment type="caution">
    <text evidence="2">The sequence shown here is derived from an EMBL/GenBank/DDBJ whole genome shotgun (WGS) entry which is preliminary data.</text>
</comment>
<organism evidence="2 3">
    <name type="scientific">Cinchona calisaya</name>
    <dbReference type="NCBI Taxonomy" id="153742"/>
    <lineage>
        <taxon>Eukaryota</taxon>
        <taxon>Viridiplantae</taxon>
        <taxon>Streptophyta</taxon>
        <taxon>Embryophyta</taxon>
        <taxon>Tracheophyta</taxon>
        <taxon>Spermatophyta</taxon>
        <taxon>Magnoliopsida</taxon>
        <taxon>eudicotyledons</taxon>
        <taxon>Gunneridae</taxon>
        <taxon>Pentapetalae</taxon>
        <taxon>asterids</taxon>
        <taxon>lamiids</taxon>
        <taxon>Gentianales</taxon>
        <taxon>Rubiaceae</taxon>
        <taxon>Cinchonoideae</taxon>
        <taxon>Cinchoneae</taxon>
        <taxon>Cinchona</taxon>
    </lineage>
</organism>
<gene>
    <name evidence="2" type="ORF">ACH5RR_020717</name>
</gene>
<dbReference type="PANTHER" id="PTHR33356:SF16">
    <property type="entry name" value="G PATCH DOMAIN PROTEIN"/>
    <property type="match status" value="1"/>
</dbReference>
<evidence type="ECO:0000313" key="3">
    <source>
        <dbReference type="Proteomes" id="UP001630127"/>
    </source>
</evidence>
<evidence type="ECO:0000256" key="1">
    <source>
        <dbReference type="SAM" id="MobiDB-lite"/>
    </source>
</evidence>
<evidence type="ECO:0000313" key="2">
    <source>
        <dbReference type="EMBL" id="KAL3518128.1"/>
    </source>
</evidence>